<proteinExistence type="inferred from homology"/>
<sequence length="1475" mass="161543">MSIGVSIATGILKFLDLLVWVITGGPIRRLNFKKPEDQDNSEVVGEENGDPIRVMTGKKDFKPVCFWAPGAETCLDLVYSNVENQPDFPALGVREFLGYKDIGERFPVKVFGKTNWTTFGQLGCNLRAMGAYLLSIGNHAQPHTGNADDCHGACSVIMFEDTCDAWITTALGAWSQDMFISTVYGTLGPDAVVQSIQESNATTIFCNRKNVGKLIARKSDMPTLKHIIYTNWNIDPKDCKEGLTGFEDSGISVIEYYDALKLGNELTDKYPMHKCVEDSVAVVMYTSGTTGKPKGVVMPHKSIRFTIATVIPLVIDYFPKHFTHLAYLPLAHVYELAVHVGVLSMGGHIGYADPHTITRAGARPTGALEEFKPHLIMGVPKIFEVIMKGAKAKFSHLPQWKRDLADAALEYKYEAMSNGRTTPVFDLVLFNKVKAAFGGNVAVVLSGGGALSAEVQKFCLSVFSCPVIQGYGLTETCAGGCISLMEDTRGSNVGPPEPGMEIMLRSCIGPDGEPEVLDKSSLPYLSKDTMDADGEPCLGRGEVMIRGPSISKCYYKLPELTAKTYLPDGWFKTGDVGEWLPDGTLRIIDRVKNLVKLKGGEYIALENMENIYGTSEYVNALAGGVMVYGDGTMDRPVAIVQVNVKNLEKWADANKVEYKDEDDLLSNPAANKEVLRDMMDIHKKSNLSALEKIVAVGLIHDPWTSDNKCMTATQKISRSGICARHADMLEQLKKAGASIVSGLLKLLDSCAWLITGGPIKQFKHKPVDSVMNSEVTGEENGDAIRMRTGCKDFKLVCDWASPDAKTLLDLVECSVSQYPDMKALGMREYKGKEDVGQRFPVSVFGPTHWTTYKQLGDNYRAFGAFLRSIGNKPQVKHTKDYDHDLLGEYSLVIFEDTCDMWITAALGAWSQDMLVTTVYGTLGPDAVVQAVEEGERTTLLCNRKNVNTIISKRKEMPTLKYIIYTDLNVDPKIAAANKDDDIKSHDGIEVIPYAKAMEIGMKCEKEYPINKASEDSVAVIMYTSGTTGKPKGVVMPHSSIVFTIGSVIPICVSAVPPHFSHLAYLPLAHIFELAIHIGVLSLGGNIGYADPHTISDVGAKPYGALKEFKPHLIMGVPKVYEVIMKGALAVISKLPPTKQHIVKEAFAWKLSALNNGRYTPLFDKIVFKKIEDMLGGRVTGILSGGGPLAGDVQDWIRTAFGCYVVQGYALTETCAGASFSLLGDTRPFNVGPPIPGCEIMLRSCIGPDGEPEILDPNGSPYLSKDTMDADGKPCLGRGEVMIRGPSVSYGYFRLPDKTKESFLPNGWFKTGDIGMWCNDGTLRIIDRIKNLAKLKGGEYIAMENMEMVYGGSPYVDALAGGLMVYGDGTMDRPVAIVQVRDKSITKWADDNNIKYNNLQDLLKNPDVNKEVMKSLMDCYKKGHLLPIEKLSGIGLICDPWTTDNKCLTATNKISRQGIAKRDASMLESLKPLGRK</sequence>
<evidence type="ECO:0000313" key="8">
    <source>
        <dbReference type="Proteomes" id="UP000591131"/>
    </source>
</evidence>
<feature type="domain" description="AMP-dependent synthetase/ligase" evidence="6">
    <location>
        <begin position="111"/>
        <end position="555"/>
    </location>
</feature>
<dbReference type="InterPro" id="IPR020845">
    <property type="entry name" value="AMP-binding_CS"/>
</dbReference>
<evidence type="ECO:0000259" key="6">
    <source>
        <dbReference type="Pfam" id="PF00501"/>
    </source>
</evidence>
<gene>
    <name evidence="7" type="primary">ACSL4</name>
    <name evidence="7" type="ORF">FOL47_008794</name>
</gene>
<dbReference type="EMBL" id="JAAPAO010000580">
    <property type="protein sequence ID" value="KAF4656735.1"/>
    <property type="molecule type" value="Genomic_DNA"/>
</dbReference>
<keyword evidence="8" id="KW-1185">Reference proteome</keyword>
<accession>A0A7J6LBW5</accession>
<evidence type="ECO:0000256" key="1">
    <source>
        <dbReference type="ARBA" id="ARBA00006432"/>
    </source>
</evidence>
<dbReference type="InterPro" id="IPR042099">
    <property type="entry name" value="ANL_N_sf"/>
</dbReference>
<evidence type="ECO:0000256" key="2">
    <source>
        <dbReference type="ARBA" id="ARBA00022598"/>
    </source>
</evidence>
<comment type="similarity">
    <text evidence="1">Belongs to the ATP-dependent AMP-binding enzyme family.</text>
</comment>
<protein>
    <submittedName>
        <fullName evidence="7">Long-chain-fatty-acid--CoA ligase 4</fullName>
    </submittedName>
</protein>
<dbReference type="InterPro" id="IPR000873">
    <property type="entry name" value="AMP-dep_synth/lig_dom"/>
</dbReference>
<dbReference type="OrthoDB" id="1700726at2759"/>
<dbReference type="PANTHER" id="PTHR43272">
    <property type="entry name" value="LONG-CHAIN-FATTY-ACID--COA LIGASE"/>
    <property type="match status" value="1"/>
</dbReference>
<feature type="domain" description="AMP-dependent synthetase/ligase" evidence="6">
    <location>
        <begin position="843"/>
        <end position="1292"/>
    </location>
</feature>
<evidence type="ECO:0000313" key="7">
    <source>
        <dbReference type="EMBL" id="KAF4656735.1"/>
    </source>
</evidence>
<dbReference type="GO" id="GO:0004467">
    <property type="term" value="F:long-chain fatty acid-CoA ligase activity"/>
    <property type="evidence" value="ECO:0007669"/>
    <property type="project" value="UniProtKB-EC"/>
</dbReference>
<organism evidence="7 8">
    <name type="scientific">Perkinsus chesapeaki</name>
    <name type="common">Clam parasite</name>
    <name type="synonym">Perkinsus andrewsi</name>
    <dbReference type="NCBI Taxonomy" id="330153"/>
    <lineage>
        <taxon>Eukaryota</taxon>
        <taxon>Sar</taxon>
        <taxon>Alveolata</taxon>
        <taxon>Perkinsozoa</taxon>
        <taxon>Perkinsea</taxon>
        <taxon>Perkinsida</taxon>
        <taxon>Perkinsidae</taxon>
        <taxon>Perkinsus</taxon>
    </lineage>
</organism>
<keyword evidence="2 7" id="KW-0436">Ligase</keyword>
<evidence type="ECO:0000256" key="3">
    <source>
        <dbReference type="ARBA" id="ARBA00022741"/>
    </source>
</evidence>
<dbReference type="GO" id="GO:0005783">
    <property type="term" value="C:endoplasmic reticulum"/>
    <property type="evidence" value="ECO:0007669"/>
    <property type="project" value="TreeGrafter"/>
</dbReference>
<dbReference type="Gene3D" id="3.40.50.12780">
    <property type="entry name" value="N-terminal domain of ligase-like"/>
    <property type="match status" value="2"/>
</dbReference>
<comment type="caution">
    <text evidence="7">The sequence shown here is derived from an EMBL/GenBank/DDBJ whole genome shotgun (WGS) entry which is preliminary data.</text>
</comment>
<dbReference type="PROSITE" id="PS00455">
    <property type="entry name" value="AMP_BINDING"/>
    <property type="match status" value="2"/>
</dbReference>
<dbReference type="Pfam" id="PF00501">
    <property type="entry name" value="AMP-binding"/>
    <property type="match status" value="2"/>
</dbReference>
<keyword evidence="3" id="KW-0547">Nucleotide-binding</keyword>
<name>A0A7J6LBW5_PERCH</name>
<evidence type="ECO:0000256" key="5">
    <source>
        <dbReference type="ARBA" id="ARBA00036813"/>
    </source>
</evidence>
<dbReference type="GO" id="GO:0005524">
    <property type="term" value="F:ATP binding"/>
    <property type="evidence" value="ECO:0007669"/>
    <property type="project" value="UniProtKB-KW"/>
</dbReference>
<comment type="catalytic activity">
    <reaction evidence="5">
        <text>a long-chain fatty acid + ATP + CoA = a long-chain fatty acyl-CoA + AMP + diphosphate</text>
        <dbReference type="Rhea" id="RHEA:15421"/>
        <dbReference type="ChEBI" id="CHEBI:30616"/>
        <dbReference type="ChEBI" id="CHEBI:33019"/>
        <dbReference type="ChEBI" id="CHEBI:57287"/>
        <dbReference type="ChEBI" id="CHEBI:57560"/>
        <dbReference type="ChEBI" id="CHEBI:83139"/>
        <dbReference type="ChEBI" id="CHEBI:456215"/>
        <dbReference type="EC" id="6.2.1.3"/>
    </reaction>
</comment>
<keyword evidence="4" id="KW-0067">ATP-binding</keyword>
<evidence type="ECO:0000256" key="4">
    <source>
        <dbReference type="ARBA" id="ARBA00022840"/>
    </source>
</evidence>
<dbReference type="PANTHER" id="PTHR43272:SF83">
    <property type="entry name" value="ACYL-COA SYNTHETASE LONG-CHAIN, ISOFORM J"/>
    <property type="match status" value="1"/>
</dbReference>
<dbReference type="Proteomes" id="UP000591131">
    <property type="component" value="Unassembled WGS sequence"/>
</dbReference>
<reference evidence="7 8" key="1">
    <citation type="submission" date="2020-04" db="EMBL/GenBank/DDBJ databases">
        <title>Perkinsus chesapeaki whole genome sequence.</title>
        <authorList>
            <person name="Bogema D.R."/>
        </authorList>
    </citation>
    <scope>NUCLEOTIDE SEQUENCE [LARGE SCALE GENOMIC DNA]</scope>
    <source>
        <strain evidence="7">ATCC PRA-425</strain>
    </source>
</reference>
<dbReference type="SUPFAM" id="SSF56801">
    <property type="entry name" value="Acetyl-CoA synthetase-like"/>
    <property type="match status" value="2"/>
</dbReference>
<dbReference type="GO" id="GO:0016020">
    <property type="term" value="C:membrane"/>
    <property type="evidence" value="ECO:0007669"/>
    <property type="project" value="TreeGrafter"/>
</dbReference>